<dbReference type="InterPro" id="IPR010235">
    <property type="entry name" value="HepT"/>
</dbReference>
<accession>A0A382PS87</accession>
<organism evidence="1">
    <name type="scientific">marine metagenome</name>
    <dbReference type="NCBI Taxonomy" id="408172"/>
    <lineage>
        <taxon>unclassified sequences</taxon>
        <taxon>metagenomes</taxon>
        <taxon>ecological metagenomes</taxon>
    </lineage>
</organism>
<sequence length="105" mass="12381">MAEPESAIVRDASIQRFEFTYELLWKTLKSFLEDFHGVRAVTPRQVFKEAFAIDIIDNEDIFLEMLESRNALAHTYSEKQARDIYEKCPQYLTAMEQTFNHLSKN</sequence>
<dbReference type="Pfam" id="PF08780">
    <property type="entry name" value="NTase_sub_bind"/>
    <property type="match status" value="1"/>
</dbReference>
<dbReference type="NCBIfam" id="TIGR01987">
    <property type="entry name" value="HI0074"/>
    <property type="match status" value="1"/>
</dbReference>
<proteinExistence type="predicted"/>
<reference evidence="1" key="1">
    <citation type="submission" date="2018-05" db="EMBL/GenBank/DDBJ databases">
        <authorList>
            <person name="Lanie J.A."/>
            <person name="Ng W.-L."/>
            <person name="Kazmierczak K.M."/>
            <person name="Andrzejewski T.M."/>
            <person name="Davidsen T.M."/>
            <person name="Wayne K.J."/>
            <person name="Tettelin H."/>
            <person name="Glass J.I."/>
            <person name="Rusch D."/>
            <person name="Podicherti R."/>
            <person name="Tsui H.-C.T."/>
            <person name="Winkler M.E."/>
        </authorList>
    </citation>
    <scope>NUCLEOTIDE SEQUENCE</scope>
</reference>
<dbReference type="SUPFAM" id="SSF81593">
    <property type="entry name" value="Nucleotidyltransferase substrate binding subunit/domain"/>
    <property type="match status" value="1"/>
</dbReference>
<protein>
    <recommendedName>
        <fullName evidence="2">Nucleotidyltransferase</fullName>
    </recommendedName>
</protein>
<evidence type="ECO:0008006" key="2">
    <source>
        <dbReference type="Google" id="ProtNLM"/>
    </source>
</evidence>
<dbReference type="EMBL" id="UINC01109406">
    <property type="protein sequence ID" value="SVC76209.1"/>
    <property type="molecule type" value="Genomic_DNA"/>
</dbReference>
<dbReference type="Gene3D" id="1.20.120.330">
    <property type="entry name" value="Nucleotidyltransferases domain 2"/>
    <property type="match status" value="1"/>
</dbReference>
<name>A0A382PS87_9ZZZZ</name>
<dbReference type="AlphaFoldDB" id="A0A382PS87"/>
<evidence type="ECO:0000313" key="1">
    <source>
        <dbReference type="EMBL" id="SVC76209.1"/>
    </source>
</evidence>
<gene>
    <name evidence="1" type="ORF">METZ01_LOCUS329063</name>
</gene>